<dbReference type="InterPro" id="IPR035940">
    <property type="entry name" value="CAP_sf"/>
</dbReference>
<name>E3MKY9_CAERE</name>
<keyword evidence="3" id="KW-1185">Reference proteome</keyword>
<accession>E3MKY9</accession>
<feature type="chain" id="PRO_5003175919" evidence="1">
    <location>
        <begin position="20"/>
        <end position="233"/>
    </location>
</feature>
<reference evidence="2" key="1">
    <citation type="submission" date="2007-07" db="EMBL/GenBank/DDBJ databases">
        <title>PCAP assembly of the Caenorhabditis remanei genome.</title>
        <authorList>
            <consortium name="The Caenorhabditis remanei Sequencing Consortium"/>
            <person name="Wilson R.K."/>
        </authorList>
    </citation>
    <scope>NUCLEOTIDE SEQUENCE [LARGE SCALE GENOMIC DNA]</scope>
    <source>
        <strain evidence="2">PB4641</strain>
    </source>
</reference>
<feature type="signal peptide" evidence="1">
    <location>
        <begin position="1"/>
        <end position="19"/>
    </location>
</feature>
<sequence>MKTLLGLVVLFLSAHLYSTEIISACYTEESYEENAREKYRNPLNLMNEMRAEYSVKHQIANMHELKYDYELEKEARKMKTCAELKHGSNYRIARYKQDESVAVRDEFEKPSVKELHLSYSMYLEPLMTAFIRCNLTATCEFPFGNRTFRHRATFIDIYGYRGTFSVSDFQRGPPGSKCTHGKTEKDLCIAPPRSEMETGGATGSGQESKESNIGAVNSMVSYLFIALTIVFFK</sequence>
<dbReference type="EMBL" id="DS268453">
    <property type="protein sequence ID" value="EFP04277.1"/>
    <property type="molecule type" value="Genomic_DNA"/>
</dbReference>
<evidence type="ECO:0000256" key="1">
    <source>
        <dbReference type="SAM" id="SignalP"/>
    </source>
</evidence>
<evidence type="ECO:0000313" key="2">
    <source>
        <dbReference type="EMBL" id="EFP04277.1"/>
    </source>
</evidence>
<dbReference type="OMA" id="MTAFIRC"/>
<dbReference type="Gene3D" id="3.40.33.10">
    <property type="entry name" value="CAP"/>
    <property type="match status" value="1"/>
</dbReference>
<dbReference type="Proteomes" id="UP000008281">
    <property type="component" value="Unassembled WGS sequence"/>
</dbReference>
<organism evidence="3">
    <name type="scientific">Caenorhabditis remanei</name>
    <name type="common">Caenorhabditis vulgaris</name>
    <dbReference type="NCBI Taxonomy" id="31234"/>
    <lineage>
        <taxon>Eukaryota</taxon>
        <taxon>Metazoa</taxon>
        <taxon>Ecdysozoa</taxon>
        <taxon>Nematoda</taxon>
        <taxon>Chromadorea</taxon>
        <taxon>Rhabditida</taxon>
        <taxon>Rhabditina</taxon>
        <taxon>Rhabditomorpha</taxon>
        <taxon>Rhabditoidea</taxon>
        <taxon>Rhabditidae</taxon>
        <taxon>Peloderinae</taxon>
        <taxon>Caenorhabditis</taxon>
    </lineage>
</organism>
<proteinExistence type="predicted"/>
<dbReference type="SUPFAM" id="SSF55797">
    <property type="entry name" value="PR-1-like"/>
    <property type="match status" value="1"/>
</dbReference>
<gene>
    <name evidence="2" type="ORF">CRE_26634</name>
</gene>
<protein>
    <submittedName>
        <fullName evidence="2">Uncharacterized protein</fullName>
    </submittedName>
</protein>
<dbReference type="AlphaFoldDB" id="E3MKY9"/>
<keyword evidence="1" id="KW-0732">Signal</keyword>
<dbReference type="InParanoid" id="E3MKY9"/>
<dbReference type="HOGENOM" id="CLU_086463_1_1_1"/>
<evidence type="ECO:0000313" key="3">
    <source>
        <dbReference type="Proteomes" id="UP000008281"/>
    </source>
</evidence>
<dbReference type="eggNOG" id="ENOG502TJZ0">
    <property type="taxonomic scope" value="Eukaryota"/>
</dbReference>